<name>A0A7D3ZYH1_ACTVE</name>
<evidence type="ECO:0000313" key="2">
    <source>
        <dbReference type="Proteomes" id="UP000501240"/>
    </source>
</evidence>
<reference evidence="1 2" key="1">
    <citation type="submission" date="2020-05" db="EMBL/GenBank/DDBJ databases">
        <title>Actinomadura verrucosospora NRRL-B18236 (PFL_A860) Genome sequencing and assembly.</title>
        <authorList>
            <person name="Samborskyy M."/>
        </authorList>
    </citation>
    <scope>NUCLEOTIDE SEQUENCE [LARGE SCALE GENOMIC DNA]</scope>
    <source>
        <strain evidence="1 2">NRRL:B18236</strain>
    </source>
</reference>
<sequence>MVDWEGFDYSRPWKLDAGTGMNQASSERDVERIVRTIVSTLR</sequence>
<dbReference type="AlphaFoldDB" id="A0A7D3ZYH1"/>
<dbReference type="EMBL" id="CP053892">
    <property type="protein sequence ID" value="QKG23166.1"/>
    <property type="molecule type" value="Genomic_DNA"/>
</dbReference>
<organism evidence="1 2">
    <name type="scientific">Actinomadura verrucosospora</name>
    <dbReference type="NCBI Taxonomy" id="46165"/>
    <lineage>
        <taxon>Bacteria</taxon>
        <taxon>Bacillati</taxon>
        <taxon>Actinomycetota</taxon>
        <taxon>Actinomycetes</taxon>
        <taxon>Streptosporangiales</taxon>
        <taxon>Thermomonosporaceae</taxon>
        <taxon>Actinomadura</taxon>
    </lineage>
</organism>
<accession>A0A7D3ZYH1</accession>
<proteinExistence type="predicted"/>
<protein>
    <submittedName>
        <fullName evidence="1">Uncharacterized protein</fullName>
    </submittedName>
</protein>
<evidence type="ECO:0000313" key="1">
    <source>
        <dbReference type="EMBL" id="QKG23166.1"/>
    </source>
</evidence>
<dbReference type="Proteomes" id="UP000501240">
    <property type="component" value="Chromosome"/>
</dbReference>
<keyword evidence="2" id="KW-1185">Reference proteome</keyword>
<gene>
    <name evidence="1" type="ORF">ACTIVE_4807</name>
</gene>